<dbReference type="AlphaFoldDB" id="A0ABD2W7I7"/>
<reference evidence="1 2" key="1">
    <citation type="journal article" date="2024" name="bioRxiv">
        <title>A reference genome for Trichogramma kaykai: A tiny desert-dwelling parasitoid wasp with competing sex-ratio distorters.</title>
        <authorList>
            <person name="Culotta J."/>
            <person name="Lindsey A.R."/>
        </authorList>
    </citation>
    <scope>NUCLEOTIDE SEQUENCE [LARGE SCALE GENOMIC DNA]</scope>
    <source>
        <strain evidence="1 2">KSX58</strain>
    </source>
</reference>
<comment type="caution">
    <text evidence="1">The sequence shown here is derived from an EMBL/GenBank/DDBJ whole genome shotgun (WGS) entry which is preliminary data.</text>
</comment>
<dbReference type="Proteomes" id="UP001627154">
    <property type="component" value="Unassembled WGS sequence"/>
</dbReference>
<dbReference type="EMBL" id="JBJJXI010000129">
    <property type="protein sequence ID" value="KAL3388586.1"/>
    <property type="molecule type" value="Genomic_DNA"/>
</dbReference>
<gene>
    <name evidence="1" type="ORF">TKK_016304</name>
</gene>
<keyword evidence="2" id="KW-1185">Reference proteome</keyword>
<protein>
    <submittedName>
        <fullName evidence="1">Uncharacterized protein</fullName>
    </submittedName>
</protein>
<name>A0ABD2W7I7_9HYME</name>
<accession>A0ABD2W7I7</accession>
<sequence length="116" mass="13124">MDSREPLYCTIVYKKKERLLSQRAATSCRRLVVVSRVGESSDFSEALGGDAAPPSPPPMYFTVMGDCKCLWRMTSRSAVTSGQSSCVNNARKLVVFHITAYDNRTFFFLLRFIKKK</sequence>
<evidence type="ECO:0000313" key="1">
    <source>
        <dbReference type="EMBL" id="KAL3388586.1"/>
    </source>
</evidence>
<proteinExistence type="predicted"/>
<evidence type="ECO:0000313" key="2">
    <source>
        <dbReference type="Proteomes" id="UP001627154"/>
    </source>
</evidence>
<organism evidence="1 2">
    <name type="scientific">Trichogramma kaykai</name>
    <dbReference type="NCBI Taxonomy" id="54128"/>
    <lineage>
        <taxon>Eukaryota</taxon>
        <taxon>Metazoa</taxon>
        <taxon>Ecdysozoa</taxon>
        <taxon>Arthropoda</taxon>
        <taxon>Hexapoda</taxon>
        <taxon>Insecta</taxon>
        <taxon>Pterygota</taxon>
        <taxon>Neoptera</taxon>
        <taxon>Endopterygota</taxon>
        <taxon>Hymenoptera</taxon>
        <taxon>Apocrita</taxon>
        <taxon>Proctotrupomorpha</taxon>
        <taxon>Chalcidoidea</taxon>
        <taxon>Trichogrammatidae</taxon>
        <taxon>Trichogramma</taxon>
    </lineage>
</organism>